<proteinExistence type="predicted"/>
<gene>
    <name evidence="1" type="ORF">NDU88_005560</name>
</gene>
<evidence type="ECO:0000313" key="1">
    <source>
        <dbReference type="EMBL" id="KAJ1152785.1"/>
    </source>
</evidence>
<organism evidence="1 2">
    <name type="scientific">Pleurodeles waltl</name>
    <name type="common">Iberian ribbed newt</name>
    <dbReference type="NCBI Taxonomy" id="8319"/>
    <lineage>
        <taxon>Eukaryota</taxon>
        <taxon>Metazoa</taxon>
        <taxon>Chordata</taxon>
        <taxon>Craniata</taxon>
        <taxon>Vertebrata</taxon>
        <taxon>Euteleostomi</taxon>
        <taxon>Amphibia</taxon>
        <taxon>Batrachia</taxon>
        <taxon>Caudata</taxon>
        <taxon>Salamandroidea</taxon>
        <taxon>Salamandridae</taxon>
        <taxon>Pleurodelinae</taxon>
        <taxon>Pleurodeles</taxon>
    </lineage>
</organism>
<comment type="caution">
    <text evidence="1">The sequence shown here is derived from an EMBL/GenBank/DDBJ whole genome shotgun (WGS) entry which is preliminary data.</text>
</comment>
<keyword evidence="2" id="KW-1185">Reference proteome</keyword>
<sequence>MRRPVPALQFVVTPLDGRGLVDGRGADSRLHEGTDPAVGSARGETFLSGVGLSRAAEVPPTGQWRRRWACFYSGRADSELPIE</sequence>
<name>A0AAV7RMP4_PLEWA</name>
<dbReference type="EMBL" id="JANPWB010000009">
    <property type="protein sequence ID" value="KAJ1152785.1"/>
    <property type="molecule type" value="Genomic_DNA"/>
</dbReference>
<accession>A0AAV7RMP4</accession>
<protein>
    <submittedName>
        <fullName evidence="1">Uncharacterized protein</fullName>
    </submittedName>
</protein>
<reference evidence="1" key="1">
    <citation type="journal article" date="2022" name="bioRxiv">
        <title>Sequencing and chromosome-scale assembly of the giantPleurodeles waltlgenome.</title>
        <authorList>
            <person name="Brown T."/>
            <person name="Elewa A."/>
            <person name="Iarovenko S."/>
            <person name="Subramanian E."/>
            <person name="Araus A.J."/>
            <person name="Petzold A."/>
            <person name="Susuki M."/>
            <person name="Suzuki K.-i.T."/>
            <person name="Hayashi T."/>
            <person name="Toyoda A."/>
            <person name="Oliveira C."/>
            <person name="Osipova E."/>
            <person name="Leigh N.D."/>
            <person name="Simon A."/>
            <person name="Yun M.H."/>
        </authorList>
    </citation>
    <scope>NUCLEOTIDE SEQUENCE</scope>
    <source>
        <strain evidence="1">20211129_DDA</strain>
        <tissue evidence="1">Liver</tissue>
    </source>
</reference>
<evidence type="ECO:0000313" key="2">
    <source>
        <dbReference type="Proteomes" id="UP001066276"/>
    </source>
</evidence>
<dbReference type="Proteomes" id="UP001066276">
    <property type="component" value="Chromosome 5"/>
</dbReference>
<dbReference type="AlphaFoldDB" id="A0AAV7RMP4"/>